<proteinExistence type="predicted"/>
<dbReference type="KEGG" id="tbl:TBLA_0D00840"/>
<dbReference type="GO" id="GO:0005935">
    <property type="term" value="C:cellular bud neck"/>
    <property type="evidence" value="ECO:0007669"/>
    <property type="project" value="EnsemblFungi"/>
</dbReference>
<feature type="transmembrane region" description="Helical" evidence="2">
    <location>
        <begin position="552"/>
        <end position="572"/>
    </location>
</feature>
<dbReference type="OrthoDB" id="5584247at2759"/>
<dbReference type="InterPro" id="IPR052246">
    <property type="entry name" value="Cell_Polariz_PKAAnc"/>
</dbReference>
<keyword evidence="2" id="KW-0812">Transmembrane</keyword>
<dbReference type="GO" id="GO:0005886">
    <property type="term" value="C:plasma membrane"/>
    <property type="evidence" value="ECO:0007669"/>
    <property type="project" value="TreeGrafter"/>
</dbReference>
<dbReference type="GO" id="GO:0005621">
    <property type="term" value="C:cellular bud scar"/>
    <property type="evidence" value="ECO:0007669"/>
    <property type="project" value="EnsemblFungi"/>
</dbReference>
<dbReference type="GO" id="GO:0008104">
    <property type="term" value="P:intracellular protein localization"/>
    <property type="evidence" value="ECO:0007669"/>
    <property type="project" value="EnsemblFungi"/>
</dbReference>
<name>I2H2J0_HENB6</name>
<dbReference type="STRING" id="1071380.I2H2J0"/>
<feature type="domain" description="RGS" evidence="3">
    <location>
        <begin position="15"/>
        <end position="359"/>
    </location>
</feature>
<dbReference type="FunCoup" id="I2H2J0">
    <property type="interactions" value="30"/>
</dbReference>
<gene>
    <name evidence="4" type="primary">TBLA0D00840</name>
    <name evidence="4" type="ORF">TBLA_0D00840</name>
</gene>
<dbReference type="GeneID" id="14495575"/>
<dbReference type="InterPro" id="IPR036305">
    <property type="entry name" value="RGS_sf"/>
</dbReference>
<dbReference type="RefSeq" id="XP_004180111.1">
    <property type="nucleotide sequence ID" value="XM_004180063.1"/>
</dbReference>
<feature type="region of interest" description="Disordered" evidence="1">
    <location>
        <begin position="378"/>
        <end position="406"/>
    </location>
</feature>
<dbReference type="AlphaFoldDB" id="I2H2J0"/>
<dbReference type="EMBL" id="HE806319">
    <property type="protein sequence ID" value="CCH60592.1"/>
    <property type="molecule type" value="Genomic_DNA"/>
</dbReference>
<dbReference type="InterPro" id="IPR016137">
    <property type="entry name" value="RGS"/>
</dbReference>
<evidence type="ECO:0000313" key="5">
    <source>
        <dbReference type="Proteomes" id="UP000002866"/>
    </source>
</evidence>
<feature type="transmembrane region" description="Helical" evidence="2">
    <location>
        <begin position="431"/>
        <end position="453"/>
    </location>
</feature>
<dbReference type="InParanoid" id="I2H2J0"/>
<sequence length="577" mass="67012">MSIDYKQIQHERLPTLYEVLIQKSSAPADLWSFYTYLSQFPYAINYLEFWIDLMNHNRLCRHLINEIKNSLIQNNKNNPHLNEEDLQKIIDKYSNNDILPPSMPLPQAVSTPPADFDTIDEVERESLSNMPIPEQDEDIDNDNDSITSSILLNVLMNEGYLNPDDHYRMSKFFQGNIGGSNDYRMSQLMQNWQRHNDNSNSNNTRQTNTGETNNAGNNSNSNSYTNNTTERFAAMVDELLQNNRIPMPSPILPNTQENIQEQEDQANASSSSFLNGLTTRDLIKNARNICNLYLISPEKSKKYLINIPETIKFDIIKKIKFENRFDPLIFDDLQNLTYNFLEVDCFPKFLSKIALHNIHDQISDWRFHSSFKLTSQNRKSNRGLSENDNSSSTDNEKNYQSDNDDNDSMIYNIDNHISRSPFSNYTIISRLFVGFIWLGIGFWIGYTLIFLNYSRGIRVTTLPPFLFGCYYIICGLYQLDIFYSLFGVTQDLMFQPKRNLLHANKKIDKTTKKNLKHLKRGIPFFFNLFGGKKRLIKIDHPYIRNLLFKRGIWCAILVALSTAGLTVIFSVVPGWRV</sequence>
<evidence type="ECO:0000256" key="1">
    <source>
        <dbReference type="SAM" id="MobiDB-lite"/>
    </source>
</evidence>
<dbReference type="OMA" id="VYSWFGV"/>
<dbReference type="PANTHER" id="PTHR13155">
    <property type="entry name" value="A-KINASE ANCHOR PROTEINS"/>
    <property type="match status" value="1"/>
</dbReference>
<reference evidence="4 5" key="1">
    <citation type="journal article" date="2011" name="Proc. Natl. Acad. Sci. U.S.A.">
        <title>Evolutionary erosion of yeast sex chromosomes by mating-type switching accidents.</title>
        <authorList>
            <person name="Gordon J.L."/>
            <person name="Armisen D."/>
            <person name="Proux-Wera E."/>
            <person name="Oheigeartaigh S.S."/>
            <person name="Byrne K.P."/>
            <person name="Wolfe K.H."/>
        </authorList>
    </citation>
    <scope>NUCLEOTIDE SEQUENCE [LARGE SCALE GENOMIC DNA]</scope>
    <source>
        <strain evidence="5">ATCC 34711 / CBS 6284 / DSM 70876 / NBRC 10599 / NRRL Y-10934 / UCD 77-7</strain>
    </source>
</reference>
<feature type="transmembrane region" description="Helical" evidence="2">
    <location>
        <begin position="465"/>
        <end position="488"/>
    </location>
</feature>
<dbReference type="Gene3D" id="1.10.167.10">
    <property type="entry name" value="Regulator of G-protein Signalling 4, domain 2"/>
    <property type="match status" value="1"/>
</dbReference>
<feature type="compositionally biased region" description="Low complexity" evidence="1">
    <location>
        <begin position="198"/>
        <end position="226"/>
    </location>
</feature>
<feature type="region of interest" description="Disordered" evidence="1">
    <location>
        <begin position="194"/>
        <end position="226"/>
    </location>
</feature>
<dbReference type="eggNOG" id="ENOG502QRI8">
    <property type="taxonomic scope" value="Eukaryota"/>
</dbReference>
<dbReference type="SMART" id="SM00315">
    <property type="entry name" value="RGS"/>
    <property type="match status" value="1"/>
</dbReference>
<protein>
    <recommendedName>
        <fullName evidence="3">RGS domain-containing protein</fullName>
    </recommendedName>
</protein>
<dbReference type="GO" id="GO:0007121">
    <property type="term" value="P:bipolar cellular bud site selection"/>
    <property type="evidence" value="ECO:0007669"/>
    <property type="project" value="EnsemblFungi"/>
</dbReference>
<dbReference type="SUPFAM" id="SSF48097">
    <property type="entry name" value="Regulator of G-protein signaling, RGS"/>
    <property type="match status" value="1"/>
</dbReference>
<keyword evidence="5" id="KW-1185">Reference proteome</keyword>
<accession>I2H2J0</accession>
<keyword evidence="2" id="KW-1133">Transmembrane helix</keyword>
<evidence type="ECO:0000259" key="3">
    <source>
        <dbReference type="SMART" id="SM00315"/>
    </source>
</evidence>
<evidence type="ECO:0000313" key="4">
    <source>
        <dbReference type="EMBL" id="CCH60592.1"/>
    </source>
</evidence>
<organism evidence="4 5">
    <name type="scientific">Henningerozyma blattae (strain ATCC 34711 / CBS 6284 / DSM 70876 / NBRC 10599 / NRRL Y-10934 / UCD 77-7)</name>
    <name type="common">Yeast</name>
    <name type="synonym">Tetrapisispora blattae</name>
    <dbReference type="NCBI Taxonomy" id="1071380"/>
    <lineage>
        <taxon>Eukaryota</taxon>
        <taxon>Fungi</taxon>
        <taxon>Dikarya</taxon>
        <taxon>Ascomycota</taxon>
        <taxon>Saccharomycotina</taxon>
        <taxon>Saccharomycetes</taxon>
        <taxon>Saccharomycetales</taxon>
        <taxon>Saccharomycetaceae</taxon>
        <taxon>Henningerozyma</taxon>
    </lineage>
</organism>
<dbReference type="InterPro" id="IPR044926">
    <property type="entry name" value="RGS_subdomain_2"/>
</dbReference>
<dbReference type="Proteomes" id="UP000002866">
    <property type="component" value="Chromosome 4"/>
</dbReference>
<evidence type="ECO:0000256" key="2">
    <source>
        <dbReference type="SAM" id="Phobius"/>
    </source>
</evidence>
<dbReference type="HOGENOM" id="CLU_029881_1_1_1"/>
<dbReference type="PANTHER" id="PTHR13155:SF1">
    <property type="entry name" value="A-KINASE ANCHOR PROTEIN 10, MITOCHONDRIAL"/>
    <property type="match status" value="1"/>
</dbReference>
<keyword evidence="2" id="KW-0472">Membrane</keyword>
<dbReference type="GO" id="GO:0007120">
    <property type="term" value="P:axial cellular bud site selection"/>
    <property type="evidence" value="ECO:0007669"/>
    <property type="project" value="EnsemblFungi"/>
</dbReference>